<feature type="domain" description="Glutamine amidotransferase" evidence="5">
    <location>
        <begin position="437"/>
        <end position="616"/>
    </location>
</feature>
<dbReference type="InterPro" id="IPR005801">
    <property type="entry name" value="ADC_synthase"/>
</dbReference>
<dbReference type="EC" id="4.1.3.27" evidence="1"/>
<evidence type="ECO:0000256" key="3">
    <source>
        <dbReference type="ARBA" id="ARBA00023239"/>
    </source>
</evidence>
<proteinExistence type="predicted"/>
<evidence type="ECO:0000259" key="6">
    <source>
        <dbReference type="Pfam" id="PF00425"/>
    </source>
</evidence>
<comment type="caution">
    <text evidence="7">The sequence shown here is derived from an EMBL/GenBank/DDBJ whole genome shotgun (WGS) entry which is preliminary data.</text>
</comment>
<accession>A0ABW7YQ34</accession>
<dbReference type="Gene3D" id="3.40.50.880">
    <property type="match status" value="1"/>
</dbReference>
<evidence type="ECO:0000256" key="4">
    <source>
        <dbReference type="ARBA" id="ARBA00047683"/>
    </source>
</evidence>
<dbReference type="Gene3D" id="3.60.120.10">
    <property type="entry name" value="Anthranilate synthase"/>
    <property type="match status" value="1"/>
</dbReference>
<keyword evidence="3" id="KW-0456">Lyase</keyword>
<dbReference type="EMBL" id="JBITGY010000003">
    <property type="protein sequence ID" value="MFI6498040.1"/>
    <property type="molecule type" value="Genomic_DNA"/>
</dbReference>
<dbReference type="PROSITE" id="PS51273">
    <property type="entry name" value="GATASE_TYPE_1"/>
    <property type="match status" value="1"/>
</dbReference>
<feature type="domain" description="Chorismate-utilising enzyme C-terminal" evidence="6">
    <location>
        <begin position="116"/>
        <end position="373"/>
    </location>
</feature>
<evidence type="ECO:0000259" key="5">
    <source>
        <dbReference type="Pfam" id="PF00117"/>
    </source>
</evidence>
<dbReference type="InterPro" id="IPR019999">
    <property type="entry name" value="Anth_synth_I-like"/>
</dbReference>
<dbReference type="PANTHER" id="PTHR11236">
    <property type="entry name" value="AMINOBENZOATE/ANTHRANILATE SYNTHASE"/>
    <property type="match status" value="1"/>
</dbReference>
<dbReference type="Pfam" id="PF00425">
    <property type="entry name" value="Chorismate_bind"/>
    <property type="match status" value="1"/>
</dbReference>
<name>A0ABW7YQ34_9ACTN</name>
<dbReference type="SUPFAM" id="SSF52317">
    <property type="entry name" value="Class I glutamine amidotransferase-like"/>
    <property type="match status" value="1"/>
</dbReference>
<evidence type="ECO:0000256" key="2">
    <source>
        <dbReference type="ARBA" id="ARBA00022962"/>
    </source>
</evidence>
<dbReference type="RefSeq" id="WP_397081300.1">
    <property type="nucleotide sequence ID" value="NZ_JBITGY010000003.1"/>
</dbReference>
<comment type="catalytic activity">
    <reaction evidence="4">
        <text>chorismate + L-glutamine = anthranilate + pyruvate + L-glutamate + H(+)</text>
        <dbReference type="Rhea" id="RHEA:21732"/>
        <dbReference type="ChEBI" id="CHEBI:15361"/>
        <dbReference type="ChEBI" id="CHEBI:15378"/>
        <dbReference type="ChEBI" id="CHEBI:16567"/>
        <dbReference type="ChEBI" id="CHEBI:29748"/>
        <dbReference type="ChEBI" id="CHEBI:29985"/>
        <dbReference type="ChEBI" id="CHEBI:58359"/>
        <dbReference type="EC" id="4.1.3.27"/>
    </reaction>
</comment>
<dbReference type="Proteomes" id="UP001612741">
    <property type="component" value="Unassembled WGS sequence"/>
</dbReference>
<sequence length="635" mass="67984">MDGTHLLDRLTAADPPPFALLSRAGRNGIEVLVGTMSEIRSLAGLPPGQGPGPHALVLLPYCQIGERGFACRDDGEPIRVLSITEHGTVGRATALRYLPDDPVLMKGGGFDLDDGAYASIVRRVVEDEIGAGEGSNFVIKRDYVSTITGYSPAAALTLFRRLLSTETGAYWTFVVCTGTRTFIGATPERHVSLDAGRLVMNPISGTYRYPSGGPDLPGVLRFLNDAKEADELFMVVDEELKMMARLCPAGGRVMGPYLKEMAHLAHTEYLIEGRTTAGVTDILRETMFAPTVTGSPLENACRVLSRHEPKGRGYYAGVIALVGEDEAGDARLDSSILIRTADIHPSGELRIGVGSTLVRQSDPASEAEETRSKAAGLLHALNGIQRPATAAAAGTLGRHPKVESALASRNAGLSAHWLADPARRAVADPRLTGLKALVVDAEDTFTAMLRCHLVALGLNVRIEAYDEVDVPDLAGADVVVLGPGPGDPRDEADPKTARLRRLAQACVEEEIPLLAVCLSHQIVSGLLGLDLVRKPVPSQGEQRWIDLFGVREQVGFYSTFAARCDVDAWESAWAGPIEVSRDRVSGEVFALRGACFASVQFHPESLLTRKGSAILAGLLRGLLKETTFGHPKTKK</sequence>
<dbReference type="InterPro" id="IPR015890">
    <property type="entry name" value="Chorismate_C"/>
</dbReference>
<keyword evidence="2" id="KW-0315">Glutamine amidotransferase</keyword>
<dbReference type="InterPro" id="IPR029062">
    <property type="entry name" value="Class_I_gatase-like"/>
</dbReference>
<evidence type="ECO:0000313" key="8">
    <source>
        <dbReference type="Proteomes" id="UP001612741"/>
    </source>
</evidence>
<dbReference type="PRINTS" id="PR00096">
    <property type="entry name" value="GATASE"/>
</dbReference>
<dbReference type="PANTHER" id="PTHR11236:SF49">
    <property type="entry name" value="ANTHRANILATE SYNTHASE COMPONENT 1"/>
    <property type="match status" value="1"/>
</dbReference>
<reference evidence="7 8" key="1">
    <citation type="submission" date="2024-10" db="EMBL/GenBank/DDBJ databases">
        <title>The Natural Products Discovery Center: Release of the First 8490 Sequenced Strains for Exploring Actinobacteria Biosynthetic Diversity.</title>
        <authorList>
            <person name="Kalkreuter E."/>
            <person name="Kautsar S.A."/>
            <person name="Yang D."/>
            <person name="Bader C.D."/>
            <person name="Teijaro C.N."/>
            <person name="Fluegel L."/>
            <person name="Davis C.M."/>
            <person name="Simpson J.R."/>
            <person name="Lauterbach L."/>
            <person name="Steele A.D."/>
            <person name="Gui C."/>
            <person name="Meng S."/>
            <person name="Li G."/>
            <person name="Viehrig K."/>
            <person name="Ye F."/>
            <person name="Su P."/>
            <person name="Kiefer A.F."/>
            <person name="Nichols A."/>
            <person name="Cepeda A.J."/>
            <person name="Yan W."/>
            <person name="Fan B."/>
            <person name="Jiang Y."/>
            <person name="Adhikari A."/>
            <person name="Zheng C.-J."/>
            <person name="Schuster L."/>
            <person name="Cowan T.M."/>
            <person name="Smanski M.J."/>
            <person name="Chevrette M.G."/>
            <person name="De Carvalho L.P.S."/>
            <person name="Shen B."/>
        </authorList>
    </citation>
    <scope>NUCLEOTIDE SEQUENCE [LARGE SCALE GENOMIC DNA]</scope>
    <source>
        <strain evidence="7 8">NPDC050545</strain>
    </source>
</reference>
<dbReference type="InterPro" id="IPR006221">
    <property type="entry name" value="TrpG/PapA_dom"/>
</dbReference>
<dbReference type="CDD" id="cd01743">
    <property type="entry name" value="GATase1_Anthranilate_Synthase"/>
    <property type="match status" value="1"/>
</dbReference>
<evidence type="ECO:0000256" key="1">
    <source>
        <dbReference type="ARBA" id="ARBA00012266"/>
    </source>
</evidence>
<dbReference type="SUPFAM" id="SSF56322">
    <property type="entry name" value="ADC synthase"/>
    <property type="match status" value="1"/>
</dbReference>
<protein>
    <recommendedName>
        <fullName evidence="1">anthranilate synthase</fullName>
        <ecNumber evidence="1">4.1.3.27</ecNumber>
    </recommendedName>
</protein>
<dbReference type="PRINTS" id="PR00097">
    <property type="entry name" value="ANTSNTHASEII"/>
</dbReference>
<evidence type="ECO:0000313" key="7">
    <source>
        <dbReference type="EMBL" id="MFI6498040.1"/>
    </source>
</evidence>
<gene>
    <name evidence="7" type="ORF">ACIBG2_11670</name>
</gene>
<dbReference type="Pfam" id="PF00117">
    <property type="entry name" value="GATase"/>
    <property type="match status" value="1"/>
</dbReference>
<keyword evidence="8" id="KW-1185">Reference proteome</keyword>
<organism evidence="7 8">
    <name type="scientific">Nonomuraea typhae</name>
    <dbReference type="NCBI Taxonomy" id="2603600"/>
    <lineage>
        <taxon>Bacteria</taxon>
        <taxon>Bacillati</taxon>
        <taxon>Actinomycetota</taxon>
        <taxon>Actinomycetes</taxon>
        <taxon>Streptosporangiales</taxon>
        <taxon>Streptosporangiaceae</taxon>
        <taxon>Nonomuraea</taxon>
    </lineage>
</organism>
<dbReference type="InterPro" id="IPR017926">
    <property type="entry name" value="GATASE"/>
</dbReference>